<dbReference type="PANTHER" id="PTHR34820:SF4">
    <property type="entry name" value="INNER MEMBRANE PROTEIN YEBZ"/>
    <property type="match status" value="1"/>
</dbReference>
<dbReference type="Proteomes" id="UP000600171">
    <property type="component" value="Unassembled WGS sequence"/>
</dbReference>
<organism evidence="8 9">
    <name type="scientific">Rothia aerolata</name>
    <dbReference type="NCBI Taxonomy" id="1812262"/>
    <lineage>
        <taxon>Bacteria</taxon>
        <taxon>Bacillati</taxon>
        <taxon>Actinomycetota</taxon>
        <taxon>Actinomycetes</taxon>
        <taxon>Micrococcales</taxon>
        <taxon>Micrococcaceae</taxon>
        <taxon>Rothia</taxon>
    </lineage>
</organism>
<dbReference type="GO" id="GO:0005886">
    <property type="term" value="C:plasma membrane"/>
    <property type="evidence" value="ECO:0007669"/>
    <property type="project" value="UniProtKB-SubCell"/>
</dbReference>
<evidence type="ECO:0000256" key="6">
    <source>
        <dbReference type="SAM" id="Phobius"/>
    </source>
</evidence>
<feature type="transmembrane region" description="Helical" evidence="6">
    <location>
        <begin position="622"/>
        <end position="643"/>
    </location>
</feature>
<dbReference type="PANTHER" id="PTHR34820">
    <property type="entry name" value="INNER MEMBRANE PROTEIN YEBZ"/>
    <property type="match status" value="1"/>
</dbReference>
<evidence type="ECO:0000313" key="8">
    <source>
        <dbReference type="EMBL" id="GGH62368.1"/>
    </source>
</evidence>
<keyword evidence="9" id="KW-1185">Reference proteome</keyword>
<reference evidence="8 9" key="1">
    <citation type="journal article" date="2014" name="Int. J. Syst. Evol. Microbiol.">
        <title>Complete genome sequence of Corynebacterium casei LMG S-19264T (=DSM 44701T), isolated from a smear-ripened cheese.</title>
        <authorList>
            <consortium name="US DOE Joint Genome Institute (JGI-PGF)"/>
            <person name="Walter F."/>
            <person name="Albersmeier A."/>
            <person name="Kalinowski J."/>
            <person name="Ruckert C."/>
        </authorList>
    </citation>
    <scope>NUCLEOTIDE SEQUENCE [LARGE SCALE GENOMIC DNA]</scope>
    <source>
        <strain evidence="8 9">CCM 8669</strain>
    </source>
</reference>
<keyword evidence="4 6" id="KW-1133">Transmembrane helix</keyword>
<evidence type="ECO:0000256" key="3">
    <source>
        <dbReference type="ARBA" id="ARBA00022692"/>
    </source>
</evidence>
<dbReference type="EMBL" id="BMDC01000002">
    <property type="protein sequence ID" value="GGH62368.1"/>
    <property type="molecule type" value="Genomic_DNA"/>
</dbReference>
<evidence type="ECO:0000313" key="9">
    <source>
        <dbReference type="Proteomes" id="UP000600171"/>
    </source>
</evidence>
<gene>
    <name evidence="8" type="ORF">GCM10007359_12500</name>
</gene>
<evidence type="ECO:0000259" key="7">
    <source>
        <dbReference type="Pfam" id="PF05425"/>
    </source>
</evidence>
<feature type="transmembrane region" description="Helical" evidence="6">
    <location>
        <begin position="255"/>
        <end position="274"/>
    </location>
</feature>
<sequence>MALTGSNSATDLADAGAFVRWALPVAETVHNFAMTTTMGAILFAMAVVPRYADSARGKLRLNTAHKFSKQQVADREEYPAFTAVLNLAASAAVTWTIFAMAVLVLAYADISGRPVSLSNSYTSELLSYITTIESGMQEATTVVVAAVVATLVFGVRSLMGLFLTLAISLIGIIDMALGGHSSGGADHMGAVNSLGLHLLGVVIWCGGLITLVFLSRLISSDDAGEATIAGSRRACGDAAGRRVPMAVAVLRRYSALALGGFILVTLSGILNAAVRMNNLGELFSTAYGGLILSKFALTMLLGAIGALHRLTLIPAMEKGSVSKTRGLWTAILVELVLMGGTSGLAASLSRTAPPVPETLDEGASPARILTWYDLPPEPHVAEWFTQWRFDWFWVAFCLFAAYIYIWAYIRVRRAGGTWNLARLLSWLWGLFLLNYVTSGGLAIYGRVLFSAHMVEHMSLTMIVPVFLVLGAPITLLLRALEPRQDGTRGPREWILRLVHSGWSKVITNPIFAAVNFAGSIVVVYFTPVLNFILKYHVGHEFMIVHFLITGYIFSLVLIGIDPIPRRPMYPIRLILLIATLGYHAFVGIAMMNMESLLAASWFGNMGRPWGLPAIDDQKLGGSLMWGIGELPTMIIAVAVAVQWSINDKKVQKREDRQADRDGDAELNAYNEMFEKLAERDEQSRR</sequence>
<comment type="caution">
    <text evidence="8">The sequence shown here is derived from an EMBL/GenBank/DDBJ whole genome shotgun (WGS) entry which is preliminary data.</text>
</comment>
<keyword evidence="3 6" id="KW-0812">Transmembrane</keyword>
<dbReference type="Pfam" id="PF05425">
    <property type="entry name" value="CopD"/>
    <property type="match status" value="1"/>
</dbReference>
<protein>
    <submittedName>
        <fullName evidence="8">ABC transporter permease</fullName>
    </submittedName>
</protein>
<dbReference type="InterPro" id="IPR032694">
    <property type="entry name" value="CopC/D"/>
</dbReference>
<dbReference type="InterPro" id="IPR008457">
    <property type="entry name" value="Cu-R_CopD_dom"/>
</dbReference>
<feature type="transmembrane region" description="Helical" evidence="6">
    <location>
        <begin position="160"/>
        <end position="182"/>
    </location>
</feature>
<feature type="transmembrane region" description="Helical" evidence="6">
    <location>
        <begin position="457"/>
        <end position="480"/>
    </location>
</feature>
<feature type="domain" description="Copper resistance protein D" evidence="7">
    <location>
        <begin position="248"/>
        <end position="348"/>
    </location>
</feature>
<comment type="subcellular location">
    <subcellularLocation>
        <location evidence="1">Cell membrane</location>
        <topology evidence="1">Multi-pass membrane protein</topology>
    </subcellularLocation>
</comment>
<feature type="transmembrane region" description="Helical" evidence="6">
    <location>
        <begin position="84"/>
        <end position="108"/>
    </location>
</feature>
<feature type="transmembrane region" description="Helical" evidence="6">
    <location>
        <begin position="327"/>
        <end position="348"/>
    </location>
</feature>
<keyword evidence="5 6" id="KW-0472">Membrane</keyword>
<dbReference type="Pfam" id="PF09678">
    <property type="entry name" value="Caa3_CtaG"/>
    <property type="match status" value="1"/>
</dbReference>
<keyword evidence="2" id="KW-1003">Cell membrane</keyword>
<accession>A0A917MSZ1</accession>
<feature type="transmembrane region" description="Helical" evidence="6">
    <location>
        <begin position="286"/>
        <end position="307"/>
    </location>
</feature>
<feature type="transmembrane region" description="Helical" evidence="6">
    <location>
        <begin position="423"/>
        <end position="445"/>
    </location>
</feature>
<evidence type="ECO:0000256" key="4">
    <source>
        <dbReference type="ARBA" id="ARBA00022989"/>
    </source>
</evidence>
<feature type="transmembrane region" description="Helical" evidence="6">
    <location>
        <begin position="32"/>
        <end position="52"/>
    </location>
</feature>
<evidence type="ECO:0000256" key="2">
    <source>
        <dbReference type="ARBA" id="ARBA00022475"/>
    </source>
</evidence>
<proteinExistence type="predicted"/>
<evidence type="ECO:0000256" key="1">
    <source>
        <dbReference type="ARBA" id="ARBA00004651"/>
    </source>
</evidence>
<feature type="transmembrane region" description="Helical" evidence="6">
    <location>
        <begin position="128"/>
        <end position="153"/>
    </location>
</feature>
<dbReference type="GO" id="GO:0006825">
    <property type="term" value="P:copper ion transport"/>
    <property type="evidence" value="ECO:0007669"/>
    <property type="project" value="InterPro"/>
</dbReference>
<name>A0A917MSZ1_9MICC</name>
<feature type="transmembrane region" description="Helical" evidence="6">
    <location>
        <begin position="501"/>
        <end position="526"/>
    </location>
</feature>
<dbReference type="AlphaFoldDB" id="A0A917MSZ1"/>
<feature type="transmembrane region" description="Helical" evidence="6">
    <location>
        <begin position="573"/>
        <end position="602"/>
    </location>
</feature>
<feature type="transmembrane region" description="Helical" evidence="6">
    <location>
        <begin position="194"/>
        <end position="214"/>
    </location>
</feature>
<evidence type="ECO:0000256" key="5">
    <source>
        <dbReference type="ARBA" id="ARBA00023136"/>
    </source>
</evidence>
<feature type="transmembrane region" description="Helical" evidence="6">
    <location>
        <begin position="541"/>
        <end position="561"/>
    </location>
</feature>
<dbReference type="InterPro" id="IPR019108">
    <property type="entry name" value="Caa3_assmbl_CtaG-rel"/>
</dbReference>
<feature type="transmembrane region" description="Helical" evidence="6">
    <location>
        <begin position="391"/>
        <end position="411"/>
    </location>
</feature>